<dbReference type="PANTHER" id="PTHR30024">
    <property type="entry name" value="ALIPHATIC SULFONATES-BINDING PROTEIN-RELATED"/>
    <property type="match status" value="1"/>
</dbReference>
<reference evidence="6 7" key="1">
    <citation type="submission" date="2018-10" db="EMBL/GenBank/DDBJ databases">
        <title>Xanthobacter tagetidis genome sequencing and assembly.</title>
        <authorList>
            <person name="Maclea K.S."/>
            <person name="Goen A.E."/>
            <person name="Fatima S.A."/>
        </authorList>
    </citation>
    <scope>NUCLEOTIDE SEQUENCE [LARGE SCALE GENOMIC DNA]</scope>
    <source>
        <strain evidence="6 7">ATCC 700314</strain>
    </source>
</reference>
<comment type="subcellular location">
    <subcellularLocation>
        <location evidence="1">Periplasm</location>
    </subcellularLocation>
</comment>
<evidence type="ECO:0000313" key="7">
    <source>
        <dbReference type="Proteomes" id="UP000269692"/>
    </source>
</evidence>
<evidence type="ECO:0000256" key="1">
    <source>
        <dbReference type="ARBA" id="ARBA00004418"/>
    </source>
</evidence>
<comment type="caution">
    <text evidence="6">The sequence shown here is derived from an EMBL/GenBank/DDBJ whole genome shotgun (WGS) entry which is preliminary data.</text>
</comment>
<organism evidence="6 7">
    <name type="scientific">Xanthobacter tagetidis</name>
    <dbReference type="NCBI Taxonomy" id="60216"/>
    <lineage>
        <taxon>Bacteria</taxon>
        <taxon>Pseudomonadati</taxon>
        <taxon>Pseudomonadota</taxon>
        <taxon>Alphaproteobacteria</taxon>
        <taxon>Hyphomicrobiales</taxon>
        <taxon>Xanthobacteraceae</taxon>
        <taxon>Xanthobacter</taxon>
    </lineage>
</organism>
<dbReference type="OrthoDB" id="7808807at2"/>
<dbReference type="InterPro" id="IPR015168">
    <property type="entry name" value="SsuA/THI5"/>
</dbReference>
<sequence length="370" mass="39652">MEPICPQWRPAPRSQTPSSASCAAPRRIGHRTRRKNQNEGGTSMKTVVATKAAVALAAFMVAAIPSAHAQALEKLSIVVFGPPSLGAFLPPVIKAQKYDEKHGLDLTFAERTPDAYTAQFNSGEYKVGGSAALLTVGLADLRGVKVTYLFNLFDFWGGVVTSRPDVKTLKDLEGKDLAAAKGTTNFVMFDWLARRQGVDTSKISVVNTATPGLVGYALADRASAVQLWEPAYTTLLSKKPSIQTLDLKIIDSWKAFAQSTSIPYLGVAAHVDWVAQNQAMVPKLYAAYKDAAAWVQANPDAAAKVIAPRGTPEDQAALAQLIRSNDRLGLNVVWASDVKKEINAVYEAGRSIAFLPGAPSPATIFEGGKR</sequence>
<comment type="similarity">
    <text evidence="2">Belongs to the bacterial solute-binding protein SsuA/TauA family.</text>
</comment>
<dbReference type="PANTHER" id="PTHR30024:SF47">
    <property type="entry name" value="TAURINE-BINDING PERIPLASMIC PROTEIN"/>
    <property type="match status" value="1"/>
</dbReference>
<evidence type="ECO:0000259" key="5">
    <source>
        <dbReference type="Pfam" id="PF09084"/>
    </source>
</evidence>
<keyword evidence="7" id="KW-1185">Reference proteome</keyword>
<dbReference type="SUPFAM" id="SSF53850">
    <property type="entry name" value="Periplasmic binding protein-like II"/>
    <property type="match status" value="1"/>
</dbReference>
<dbReference type="GO" id="GO:0042597">
    <property type="term" value="C:periplasmic space"/>
    <property type="evidence" value="ECO:0007669"/>
    <property type="project" value="UniProtKB-SubCell"/>
</dbReference>
<dbReference type="Proteomes" id="UP000269692">
    <property type="component" value="Unassembled WGS sequence"/>
</dbReference>
<name>A0A3L7AL54_9HYPH</name>
<protein>
    <submittedName>
        <fullName evidence="6">ABC transporter substrate-binding protein</fullName>
    </submittedName>
</protein>
<dbReference type="AlphaFoldDB" id="A0A3L7AL54"/>
<dbReference type="Pfam" id="PF09084">
    <property type="entry name" value="NMT1"/>
    <property type="match status" value="1"/>
</dbReference>
<proteinExistence type="inferred from homology"/>
<keyword evidence="3" id="KW-0732">Signal</keyword>
<dbReference type="Gene3D" id="3.40.190.10">
    <property type="entry name" value="Periplasmic binding protein-like II"/>
    <property type="match status" value="2"/>
</dbReference>
<evidence type="ECO:0000256" key="3">
    <source>
        <dbReference type="ARBA" id="ARBA00022729"/>
    </source>
</evidence>
<accession>A0A3L7AL54</accession>
<feature type="domain" description="SsuA/THI5-like" evidence="5">
    <location>
        <begin position="98"/>
        <end position="302"/>
    </location>
</feature>
<evidence type="ECO:0000256" key="2">
    <source>
        <dbReference type="ARBA" id="ARBA00010742"/>
    </source>
</evidence>
<feature type="region of interest" description="Disordered" evidence="4">
    <location>
        <begin position="1"/>
        <end position="42"/>
    </location>
</feature>
<dbReference type="EMBL" id="RCTF01000003">
    <property type="protein sequence ID" value="RLP80440.1"/>
    <property type="molecule type" value="Genomic_DNA"/>
</dbReference>
<evidence type="ECO:0000256" key="4">
    <source>
        <dbReference type="SAM" id="MobiDB-lite"/>
    </source>
</evidence>
<evidence type="ECO:0000313" key="6">
    <source>
        <dbReference type="EMBL" id="RLP80440.1"/>
    </source>
</evidence>
<gene>
    <name evidence="6" type="ORF">D9R14_05100</name>
</gene>